<dbReference type="Proteomes" id="UP001108027">
    <property type="component" value="Unassembled WGS sequence"/>
</dbReference>
<proteinExistence type="predicted"/>
<dbReference type="RefSeq" id="WP_228234036.1">
    <property type="nucleotide sequence ID" value="NZ_JAJGNA010000012.1"/>
</dbReference>
<reference evidence="1" key="1">
    <citation type="submission" date="2021-10" db="EMBL/GenBank/DDBJ databases">
        <title>The diversity and Nitrogen Metabolism of Culturable Nitrate-Utilizing Bacteria Within the Oxygen Minimum Zone of the Changjiang (Yangtze River)Estuary.</title>
        <authorList>
            <person name="Zhang D."/>
            <person name="Zheng J."/>
            <person name="Liu S."/>
            <person name="He W."/>
        </authorList>
    </citation>
    <scope>NUCLEOTIDE SEQUENCE</scope>
    <source>
        <strain evidence="1">FXH-223</strain>
    </source>
</reference>
<evidence type="ECO:0000313" key="2">
    <source>
        <dbReference type="Proteomes" id="UP001108027"/>
    </source>
</evidence>
<gene>
    <name evidence="1" type="ORF">LL252_10955</name>
</gene>
<dbReference type="PROSITE" id="PS51257">
    <property type="entry name" value="PROKAR_LIPOPROTEIN"/>
    <property type="match status" value="1"/>
</dbReference>
<protein>
    <recommendedName>
        <fullName evidence="3">Lipoprotein</fullName>
    </recommendedName>
</protein>
<dbReference type="AlphaFoldDB" id="A0A9Q3YPR4"/>
<keyword evidence="2" id="KW-1185">Reference proteome</keyword>
<dbReference type="EMBL" id="JAJGNA010000012">
    <property type="protein sequence ID" value="MCC4309090.1"/>
    <property type="molecule type" value="Genomic_DNA"/>
</dbReference>
<evidence type="ECO:0000313" key="1">
    <source>
        <dbReference type="EMBL" id="MCC4309090.1"/>
    </source>
</evidence>
<sequence>MKRLAWGLLILALVGCEQRYDVDYLSLASSVAPETVAAPEGEFVVPFLGEAGQSRLTLAVTLDELKTGTDWSPWVTAGFTSIDKQWQVKAFVAALDRDSQTLSGGYQVIEAGNIQKQVTLITGEPGSRAVQVQLVRDDEGAVYLRVDDREARVTLPTGEPLFPVVLVASGTASLRWQAD</sequence>
<name>A0A9Q3YPR4_9GAMM</name>
<organism evidence="1 2">
    <name type="scientific">Alloalcanivorax marinus</name>
    <dbReference type="NCBI Taxonomy" id="1177169"/>
    <lineage>
        <taxon>Bacteria</taxon>
        <taxon>Pseudomonadati</taxon>
        <taxon>Pseudomonadota</taxon>
        <taxon>Gammaproteobacteria</taxon>
        <taxon>Oceanospirillales</taxon>
        <taxon>Alcanivoracaceae</taxon>
        <taxon>Alloalcanivorax</taxon>
    </lineage>
</organism>
<comment type="caution">
    <text evidence="1">The sequence shown here is derived from an EMBL/GenBank/DDBJ whole genome shotgun (WGS) entry which is preliminary data.</text>
</comment>
<accession>A0A9Q3YPR4</accession>
<evidence type="ECO:0008006" key="3">
    <source>
        <dbReference type="Google" id="ProtNLM"/>
    </source>
</evidence>